<dbReference type="Proteomes" id="UP000249166">
    <property type="component" value="Unassembled WGS sequence"/>
</dbReference>
<protein>
    <submittedName>
        <fullName evidence="1">Uncharacterized protein</fullName>
    </submittedName>
</protein>
<sequence>MITALVHRIRTQCSAELSTFRSQMHALARQDIGSGLDAAATTMARRPCLATPGVSVDIIGFTCPRSSDGAPSVGVAVSLSLQPGRVASAVHWEEAHAWAGAVASGEWAAAEYVGSQESPAGMVFHYTLKDAEDPDAVPEYSAMPEYSAVPH</sequence>
<proteinExistence type="predicted"/>
<evidence type="ECO:0000313" key="1">
    <source>
        <dbReference type="EMBL" id="RAM37046.1"/>
    </source>
</evidence>
<reference evidence="1 2" key="1">
    <citation type="submission" date="2018-04" db="EMBL/GenBank/DDBJ databases">
        <title>Bacteria isolated from cave deposits of Manipur.</title>
        <authorList>
            <person name="Sahoo D."/>
            <person name="Sarangthem I."/>
            <person name="Nandeibam J."/>
        </authorList>
    </citation>
    <scope>NUCLEOTIDE SEQUENCE [LARGE SCALE GENOMIC DNA]</scope>
    <source>
        <strain evidence="2">mrc11</strain>
    </source>
</reference>
<dbReference type="AlphaFoldDB" id="A0A328HEH2"/>
<name>A0A328HEH2_ARTGO</name>
<organism evidence="1 2">
    <name type="scientific">Arthrobacter globiformis</name>
    <dbReference type="NCBI Taxonomy" id="1665"/>
    <lineage>
        <taxon>Bacteria</taxon>
        <taxon>Bacillati</taxon>
        <taxon>Actinomycetota</taxon>
        <taxon>Actinomycetes</taxon>
        <taxon>Micrococcales</taxon>
        <taxon>Micrococcaceae</taxon>
        <taxon>Arthrobacter</taxon>
    </lineage>
</organism>
<evidence type="ECO:0000313" key="2">
    <source>
        <dbReference type="Proteomes" id="UP000249166"/>
    </source>
</evidence>
<dbReference type="EMBL" id="QLNP01000078">
    <property type="protein sequence ID" value="RAM37046.1"/>
    <property type="molecule type" value="Genomic_DNA"/>
</dbReference>
<gene>
    <name evidence="1" type="ORF">DBZ45_12395</name>
</gene>
<comment type="caution">
    <text evidence="1">The sequence shown here is derived from an EMBL/GenBank/DDBJ whole genome shotgun (WGS) entry which is preliminary data.</text>
</comment>
<accession>A0A328HEH2</accession>
<dbReference type="OrthoDB" id="4940531at2"/>
<dbReference type="RefSeq" id="WP_111904205.1">
    <property type="nucleotide sequence ID" value="NZ_QLNP01000078.1"/>
</dbReference>